<feature type="compositionally biased region" description="Acidic residues" evidence="1">
    <location>
        <begin position="458"/>
        <end position="468"/>
    </location>
</feature>
<feature type="region of interest" description="Disordered" evidence="1">
    <location>
        <begin position="740"/>
        <end position="768"/>
    </location>
</feature>
<gene>
    <name evidence="3" type="ORF">CJ255_03530</name>
</gene>
<feature type="region of interest" description="Disordered" evidence="1">
    <location>
        <begin position="781"/>
        <end position="908"/>
    </location>
</feature>
<dbReference type="Gene3D" id="1.10.220.120">
    <property type="entry name" value="Sigma-70 factor, region 1.1"/>
    <property type="match status" value="1"/>
</dbReference>
<feature type="compositionally biased region" description="Low complexity" evidence="1">
    <location>
        <begin position="740"/>
        <end position="755"/>
    </location>
</feature>
<dbReference type="GO" id="GO:0016987">
    <property type="term" value="F:sigma factor activity"/>
    <property type="evidence" value="ECO:0007669"/>
    <property type="project" value="InterPro"/>
</dbReference>
<feature type="compositionally biased region" description="Basic and acidic residues" evidence="1">
    <location>
        <begin position="792"/>
        <end position="803"/>
    </location>
</feature>
<feature type="compositionally biased region" description="Low complexity" evidence="1">
    <location>
        <begin position="612"/>
        <end position="622"/>
    </location>
</feature>
<dbReference type="RefSeq" id="WP_281257174.1">
    <property type="nucleotide sequence ID" value="NZ_NQWI01000009.1"/>
</dbReference>
<feature type="non-terminal residue" evidence="3">
    <location>
        <position position="1"/>
    </location>
</feature>
<feature type="compositionally biased region" description="Low complexity" evidence="1">
    <location>
        <begin position="665"/>
        <end position="689"/>
    </location>
</feature>
<organism evidence="3 4">
    <name type="scientific">Candidatus Viridilinea mediisalina</name>
    <dbReference type="NCBI Taxonomy" id="2024553"/>
    <lineage>
        <taxon>Bacteria</taxon>
        <taxon>Bacillati</taxon>
        <taxon>Chloroflexota</taxon>
        <taxon>Chloroflexia</taxon>
        <taxon>Chloroflexales</taxon>
        <taxon>Chloroflexineae</taxon>
        <taxon>Oscillochloridaceae</taxon>
        <taxon>Candidatus Viridilinea</taxon>
    </lineage>
</organism>
<evidence type="ECO:0000256" key="1">
    <source>
        <dbReference type="SAM" id="MobiDB-lite"/>
    </source>
</evidence>
<feature type="compositionally biased region" description="Pro residues" evidence="1">
    <location>
        <begin position="178"/>
        <end position="193"/>
    </location>
</feature>
<dbReference type="PANTHER" id="PTHR48148:SF3">
    <property type="entry name" value="KERATINOCYTE PROLINE-RICH PROTEIN"/>
    <property type="match status" value="1"/>
</dbReference>
<evidence type="ECO:0000313" key="4">
    <source>
        <dbReference type="Proteomes" id="UP000220527"/>
    </source>
</evidence>
<feature type="region of interest" description="Disordered" evidence="1">
    <location>
        <begin position="458"/>
        <end position="724"/>
    </location>
</feature>
<keyword evidence="4" id="KW-1185">Reference proteome</keyword>
<sequence>GEPAAEAATPSEPEPFSFDDFGLDAAPAADAATPSEPEPFSLDDFGLDAAPAADAATPSEPEPFSLDDFGLDAAEPEAPAEAATPPSEPELEPFSLSDLGLSPEEIAALEAEQTPAAEAATPSEPEPFSLDDFGLDAAEPAAPAEAPAPPSEPELEPFSLGDLGLSPEEIAMLEQAKPPEPPEQAAPPTPAAPEAPVEPATPDDAAMSPFSLDDLGLSPEEIAMLEKANLGDLPFPATGETIVPGWSKGEEPELTPFSPDEPPPTATQRLDEAPVEDFNFDLLGEDEKQPTSSSAAPGGASEISGDVEPFSLDDFDFDLDSAESFEGGFDESVGDVEPFSLDDLGLGDAGDFGVERRELSVTEEELANLDLGEFETLIPDGGDSAPVYVSDDPAAVLERLINLGRQQGFVDLTDIISVVSDPEAEADRIEELGWALHNAGIEIRDGDEVIDLEGDGDEYEEDYEEEFVAEAPAPEPEPEPELPVSDASDELEPFSFADLDLSPEEIAKLGLEAEFAAPPAPPDPTPAAAPKPPAPPAAPPPAPSVRDEEPELTPFSLADLGLTPEEIALLEQQAGVGTEVAAPEPEPAAPEPEPEPAPEPKAEVPAPPAPAPASDAEPELAPFSLADLGLTPEEIALLEQAQAAPPDLPPPAAEAPADPAPAPEQPQAAPPAQAAPSEESELSPFSLSDLGLSPEEIALLEQAQSSADEAPKSGEKQTMSPFSLADLGLSANEIAMLEQAARAEAQAEAEAKAAQGKPGTTPSVDAAVSDDMFDFGMADAAPVEKVTKRTAPKIEEPAPKADPADTGFTPEPLDNLDDIWHLPDVEPEPAGPARVVLPPLSERKAAVRSQPRDAMEPPRNRGLSRDDERFARRESSGRRERPEGRPPRSERRERRERRGAGAAAPTSSVQEFMNFLPTGDSMLDDYLNQLDAEPDNYGLALAIGNLCARTGKIEIMNLAFKRLIRSGEGLEHVVTALEGLTSNVSEATTRTALFRLLGDAYSKQGRLNEAMNAYNSTFAQ</sequence>
<feature type="compositionally biased region" description="Pro residues" evidence="1">
    <location>
        <begin position="646"/>
        <end position="664"/>
    </location>
</feature>
<feature type="compositionally biased region" description="Pro residues" evidence="1">
    <location>
        <begin position="518"/>
        <end position="543"/>
    </location>
</feature>
<dbReference type="Pfam" id="PF03979">
    <property type="entry name" value="Sigma70_r1_1"/>
    <property type="match status" value="1"/>
</dbReference>
<comment type="caution">
    <text evidence="3">The sequence shown here is derived from an EMBL/GenBank/DDBJ whole genome shotgun (WGS) entry which is preliminary data.</text>
</comment>
<reference evidence="4" key="1">
    <citation type="submission" date="2017-08" db="EMBL/GenBank/DDBJ databases">
        <authorList>
            <person name="Grouzdev D.S."/>
            <person name="Gaisin V.A."/>
            <person name="Rysina M.S."/>
            <person name="Gorlenko V.M."/>
        </authorList>
    </citation>
    <scope>NUCLEOTIDE SEQUENCE [LARGE SCALE GENOMIC DNA]</scope>
    <source>
        <strain evidence="4">Kir15-3F</strain>
    </source>
</reference>
<feature type="compositionally biased region" description="Low complexity" evidence="1">
    <location>
        <begin position="1"/>
        <end position="15"/>
    </location>
</feature>
<dbReference type="GO" id="GO:0003677">
    <property type="term" value="F:DNA binding"/>
    <property type="evidence" value="ECO:0007669"/>
    <property type="project" value="InterPro"/>
</dbReference>
<dbReference type="InterPro" id="IPR042189">
    <property type="entry name" value="RNA_pol_sigma_70_r1_1_sf"/>
</dbReference>
<feature type="region of interest" description="Disordered" evidence="1">
    <location>
        <begin position="229"/>
        <end position="314"/>
    </location>
</feature>
<evidence type="ECO:0000313" key="3">
    <source>
        <dbReference type="EMBL" id="PDW04462.1"/>
    </source>
</evidence>
<feature type="compositionally biased region" description="Low complexity" evidence="1">
    <location>
        <begin position="24"/>
        <end position="39"/>
    </location>
</feature>
<name>A0A2A6RN27_9CHLR</name>
<feature type="compositionally biased region" description="Basic and acidic residues" evidence="1">
    <location>
        <begin position="841"/>
        <end position="899"/>
    </location>
</feature>
<feature type="compositionally biased region" description="Low complexity" evidence="1">
    <location>
        <begin position="292"/>
        <end position="304"/>
    </location>
</feature>
<accession>A0A2A6RN27</accession>
<dbReference type="AlphaFoldDB" id="A0A2A6RN27"/>
<protein>
    <recommendedName>
        <fullName evidence="2">RNA polymerase sigma factor 70 region 1.1 domain-containing protein</fullName>
    </recommendedName>
</protein>
<feature type="compositionally biased region" description="Low complexity" evidence="1">
    <location>
        <begin position="48"/>
        <end position="63"/>
    </location>
</feature>
<dbReference type="PANTHER" id="PTHR48148">
    <property type="entry name" value="KERATINOCYTE PROLINE-RICH PROTEIN"/>
    <property type="match status" value="1"/>
</dbReference>
<feature type="compositionally biased region" description="Low complexity" evidence="1">
    <location>
        <begin position="76"/>
        <end position="85"/>
    </location>
</feature>
<feature type="domain" description="RNA polymerase sigma factor 70 region 1.1" evidence="2">
    <location>
        <begin position="397"/>
        <end position="465"/>
    </location>
</feature>
<feature type="region of interest" description="Disordered" evidence="1">
    <location>
        <begin position="1"/>
        <end position="214"/>
    </location>
</feature>
<dbReference type="InterPro" id="IPR007127">
    <property type="entry name" value="RNA_pol_sigma_70_r1_1"/>
</dbReference>
<feature type="compositionally biased region" description="Low complexity" evidence="1">
    <location>
        <begin position="632"/>
        <end position="645"/>
    </location>
</feature>
<feature type="compositionally biased region" description="Low complexity" evidence="1">
    <location>
        <begin position="108"/>
        <end position="127"/>
    </location>
</feature>
<feature type="compositionally biased region" description="Pro residues" evidence="1">
    <location>
        <begin position="584"/>
        <end position="611"/>
    </location>
</feature>
<feature type="compositionally biased region" description="Low complexity" evidence="1">
    <location>
        <begin position="194"/>
        <end position="206"/>
    </location>
</feature>
<dbReference type="Proteomes" id="UP000220527">
    <property type="component" value="Unassembled WGS sequence"/>
</dbReference>
<dbReference type="EMBL" id="NQWI01000009">
    <property type="protein sequence ID" value="PDW04462.1"/>
    <property type="molecule type" value="Genomic_DNA"/>
</dbReference>
<proteinExistence type="predicted"/>
<evidence type="ECO:0000259" key="2">
    <source>
        <dbReference type="Pfam" id="PF03979"/>
    </source>
</evidence>